<proteinExistence type="predicted"/>
<protein>
    <recommendedName>
        <fullName evidence="6">RING-type domain-containing protein</fullName>
    </recommendedName>
</protein>
<dbReference type="GO" id="GO:0008270">
    <property type="term" value="F:zinc ion binding"/>
    <property type="evidence" value="ECO:0007669"/>
    <property type="project" value="UniProtKB-KW"/>
</dbReference>
<keyword evidence="2 4" id="KW-0863">Zinc-finger</keyword>
<keyword evidence="1" id="KW-0479">Metal-binding</keyword>
<evidence type="ECO:0000256" key="5">
    <source>
        <dbReference type="SAM" id="SignalP"/>
    </source>
</evidence>
<name>A0A835PKM6_VANPL</name>
<dbReference type="Pfam" id="PF13639">
    <property type="entry name" value="zf-RING_2"/>
    <property type="match status" value="1"/>
</dbReference>
<dbReference type="PANTHER" id="PTHR45969:SF81">
    <property type="entry name" value="OS08G0157400 PROTEIN"/>
    <property type="match status" value="1"/>
</dbReference>
<evidence type="ECO:0000256" key="4">
    <source>
        <dbReference type="PROSITE-ProRule" id="PRU00175"/>
    </source>
</evidence>
<gene>
    <name evidence="7" type="ORF">HPP92_025996</name>
</gene>
<evidence type="ECO:0000313" key="7">
    <source>
        <dbReference type="EMBL" id="KAG0453332.1"/>
    </source>
</evidence>
<accession>A0A835PKM6</accession>
<keyword evidence="3" id="KW-0862">Zinc</keyword>
<feature type="chain" id="PRO_5032351780" description="RING-type domain-containing protein" evidence="5">
    <location>
        <begin position="23"/>
        <end position="163"/>
    </location>
</feature>
<dbReference type="InterPro" id="IPR001841">
    <property type="entry name" value="Znf_RING"/>
</dbReference>
<sequence>MLPKPLVVALLLLGAVLHFLSAVLYQIGLNPSFEAERPPWEDVDIIFSDDITPAVISSAAAEWVKSKLPVVEYAGFVRRRVGSGGAMAVECAVCLQFVEEKDEVRELGNCRHAFHVPCLDSWIDLGKFNCHLCRSKLVPQTAGRYGGRGARGVLKLLISGNGF</sequence>
<dbReference type="AlphaFoldDB" id="A0A835PKM6"/>
<evidence type="ECO:0000256" key="2">
    <source>
        <dbReference type="ARBA" id="ARBA00022771"/>
    </source>
</evidence>
<dbReference type="GO" id="GO:0016567">
    <property type="term" value="P:protein ubiquitination"/>
    <property type="evidence" value="ECO:0007669"/>
    <property type="project" value="TreeGrafter"/>
</dbReference>
<keyword evidence="8" id="KW-1185">Reference proteome</keyword>
<evidence type="ECO:0000256" key="3">
    <source>
        <dbReference type="ARBA" id="ARBA00022833"/>
    </source>
</evidence>
<reference evidence="7 8" key="1">
    <citation type="journal article" date="2020" name="Nat. Food">
        <title>A phased Vanilla planifolia genome enables genetic improvement of flavour and production.</title>
        <authorList>
            <person name="Hasing T."/>
            <person name="Tang H."/>
            <person name="Brym M."/>
            <person name="Khazi F."/>
            <person name="Huang T."/>
            <person name="Chambers A.H."/>
        </authorList>
    </citation>
    <scope>NUCLEOTIDE SEQUENCE [LARGE SCALE GENOMIC DNA]</scope>
    <source>
        <tissue evidence="7">Leaf</tissue>
    </source>
</reference>
<dbReference type="PANTHER" id="PTHR45969">
    <property type="entry name" value="RING ZINC FINGER PROTEIN-RELATED"/>
    <property type="match status" value="1"/>
</dbReference>
<organism evidence="7 8">
    <name type="scientific">Vanilla planifolia</name>
    <name type="common">Vanilla</name>
    <dbReference type="NCBI Taxonomy" id="51239"/>
    <lineage>
        <taxon>Eukaryota</taxon>
        <taxon>Viridiplantae</taxon>
        <taxon>Streptophyta</taxon>
        <taxon>Embryophyta</taxon>
        <taxon>Tracheophyta</taxon>
        <taxon>Spermatophyta</taxon>
        <taxon>Magnoliopsida</taxon>
        <taxon>Liliopsida</taxon>
        <taxon>Asparagales</taxon>
        <taxon>Orchidaceae</taxon>
        <taxon>Vanilloideae</taxon>
        <taxon>Vanilleae</taxon>
        <taxon>Vanilla</taxon>
    </lineage>
</organism>
<feature type="signal peptide" evidence="5">
    <location>
        <begin position="1"/>
        <end position="22"/>
    </location>
</feature>
<evidence type="ECO:0000259" key="6">
    <source>
        <dbReference type="PROSITE" id="PS50089"/>
    </source>
</evidence>
<dbReference type="Gene3D" id="3.30.40.10">
    <property type="entry name" value="Zinc/RING finger domain, C3HC4 (zinc finger)"/>
    <property type="match status" value="1"/>
</dbReference>
<dbReference type="SUPFAM" id="SSF57850">
    <property type="entry name" value="RING/U-box"/>
    <property type="match status" value="1"/>
</dbReference>
<dbReference type="PROSITE" id="PS50089">
    <property type="entry name" value="ZF_RING_2"/>
    <property type="match status" value="1"/>
</dbReference>
<dbReference type="GO" id="GO:0061630">
    <property type="term" value="F:ubiquitin protein ligase activity"/>
    <property type="evidence" value="ECO:0007669"/>
    <property type="project" value="TreeGrafter"/>
</dbReference>
<dbReference type="EMBL" id="JADCNL010000014">
    <property type="protein sequence ID" value="KAG0453332.1"/>
    <property type="molecule type" value="Genomic_DNA"/>
</dbReference>
<dbReference type="InterPro" id="IPR013083">
    <property type="entry name" value="Znf_RING/FYVE/PHD"/>
</dbReference>
<dbReference type="SMART" id="SM00184">
    <property type="entry name" value="RING"/>
    <property type="match status" value="1"/>
</dbReference>
<evidence type="ECO:0000313" key="8">
    <source>
        <dbReference type="Proteomes" id="UP000636800"/>
    </source>
</evidence>
<dbReference type="Proteomes" id="UP000636800">
    <property type="component" value="Unassembled WGS sequence"/>
</dbReference>
<comment type="caution">
    <text evidence="7">The sequence shown here is derived from an EMBL/GenBank/DDBJ whole genome shotgun (WGS) entry which is preliminary data.</text>
</comment>
<feature type="domain" description="RING-type" evidence="6">
    <location>
        <begin position="91"/>
        <end position="134"/>
    </location>
</feature>
<keyword evidence="5" id="KW-0732">Signal</keyword>
<evidence type="ECO:0000256" key="1">
    <source>
        <dbReference type="ARBA" id="ARBA00022723"/>
    </source>
</evidence>